<name>A0A6G4TWB3_9ACTN</name>
<reference evidence="2 3" key="1">
    <citation type="submission" date="2020-02" db="EMBL/GenBank/DDBJ databases">
        <title>Whole-genome analyses of novel actinobacteria.</title>
        <authorList>
            <person name="Sahin N."/>
        </authorList>
    </citation>
    <scope>NUCLEOTIDE SEQUENCE [LARGE SCALE GENOMIC DNA]</scope>
    <source>
        <strain evidence="2 3">A7024</strain>
    </source>
</reference>
<proteinExistence type="predicted"/>
<accession>A0A6G4TWB3</accession>
<dbReference type="AlphaFoldDB" id="A0A6G4TWB3"/>
<sequence length="342" mass="36902">MTDGYVNEAREAAGRLLAGHQSALAATLAARLDIEAGLREVLIQARYDALAEDLERVLDVESGLRAIVPGAMPPLPAHAAHRWLAHLSLVSPPERMTLRGDPAVAGEYRVLVYALNAAAALERGRDRALALDRALSLDHGLDRPADRTYALGQDRNLARRLNDDLLADIKLLDNLVGVCSLDLGVLDADLAKARACLDAFTRELTTIADLVHRFSGALARDRIRDLALGLDRARARARTLADECRKRVQGTTGITLGEDPPLFGETAVEEFLNDFTDADLTDADLTGVDLIGVRWTEHGTRWPATVDVRALKSRSEESPSGSGVYVVLPGQPFTAPDTSPAT</sequence>
<comment type="caution">
    <text evidence="2">The sequence shown here is derived from an EMBL/GenBank/DDBJ whole genome shotgun (WGS) entry which is preliminary data.</text>
</comment>
<keyword evidence="3" id="KW-1185">Reference proteome</keyword>
<evidence type="ECO:0000313" key="2">
    <source>
        <dbReference type="EMBL" id="NGN64174.1"/>
    </source>
</evidence>
<dbReference type="EMBL" id="JAAKZV010000028">
    <property type="protein sequence ID" value="NGN64174.1"/>
    <property type="molecule type" value="Genomic_DNA"/>
</dbReference>
<evidence type="ECO:0000256" key="1">
    <source>
        <dbReference type="SAM" id="MobiDB-lite"/>
    </source>
</evidence>
<organism evidence="2 3">
    <name type="scientific">Streptomyces coryli</name>
    <dbReference type="NCBI Taxonomy" id="1128680"/>
    <lineage>
        <taxon>Bacteria</taxon>
        <taxon>Bacillati</taxon>
        <taxon>Actinomycetota</taxon>
        <taxon>Actinomycetes</taxon>
        <taxon>Kitasatosporales</taxon>
        <taxon>Streptomycetaceae</taxon>
        <taxon>Streptomyces</taxon>
    </lineage>
</organism>
<protein>
    <submittedName>
        <fullName evidence="2">Uncharacterized protein</fullName>
    </submittedName>
</protein>
<evidence type="ECO:0000313" key="3">
    <source>
        <dbReference type="Proteomes" id="UP000481583"/>
    </source>
</evidence>
<dbReference type="RefSeq" id="WP_165234979.1">
    <property type="nucleotide sequence ID" value="NZ_JAAKZV010000028.1"/>
</dbReference>
<feature type="region of interest" description="Disordered" evidence="1">
    <location>
        <begin position="313"/>
        <end position="342"/>
    </location>
</feature>
<dbReference type="Proteomes" id="UP000481583">
    <property type="component" value="Unassembled WGS sequence"/>
</dbReference>
<gene>
    <name evidence="2" type="ORF">G5C51_09685</name>
</gene>